<name>A0A370DCU0_9GAMM</name>
<reference evidence="1 2" key="1">
    <citation type="journal article" date="2018" name="ISME J.">
        <title>Endosymbiont genomes yield clues of tubeworm success.</title>
        <authorList>
            <person name="Li Y."/>
            <person name="Liles M.R."/>
            <person name="Halanych K.M."/>
        </authorList>
    </citation>
    <scope>NUCLEOTIDE SEQUENCE [LARGE SCALE GENOMIC DNA]</scope>
    <source>
        <strain evidence="1">A1464</strain>
    </source>
</reference>
<protein>
    <submittedName>
        <fullName evidence="1">Uncharacterized protein</fullName>
    </submittedName>
</protein>
<evidence type="ECO:0000313" key="1">
    <source>
        <dbReference type="EMBL" id="RDH82693.1"/>
    </source>
</evidence>
<comment type="caution">
    <text evidence="1">The sequence shown here is derived from an EMBL/GenBank/DDBJ whole genome shotgun (WGS) entry which is preliminary data.</text>
</comment>
<accession>A0A370DCU0</accession>
<keyword evidence="2" id="KW-1185">Reference proteome</keyword>
<sequence>MLLLPDEFCSPGFWVIAACLGKKQKYTTENVQFGNQVQEGYSKAIAFDKHLSGVDSYEYERINEGLNYSTLVQLDCQEVTDQATSTINSCIRSCSEHEEGQGISDLCNVVGELHDNVWSHGLNTGFSMAQKFNGSLEFALVDSGLGFLREVTSIGLEVSDHQGAIEWCIQKGHSTKLRDAPENDWDQKVPTDQTGGNPYGNNVPTFHSDNHHQGLGLYKLIQLVRKYAGNLCICSGDCIYTIDSTGNISNEIISEPWQGVAISCRFPIGNLSKAEETKDSPEISDIVSLLRR</sequence>
<proteinExistence type="predicted"/>
<organism evidence="1 2">
    <name type="scientific">endosymbiont of Galathealinum brachiosum</name>
    <dbReference type="NCBI Taxonomy" id="2200906"/>
    <lineage>
        <taxon>Bacteria</taxon>
        <taxon>Pseudomonadati</taxon>
        <taxon>Pseudomonadota</taxon>
        <taxon>Gammaproteobacteria</taxon>
        <taxon>sulfur-oxidizing symbionts</taxon>
    </lineage>
</organism>
<dbReference type="Proteomes" id="UP000254266">
    <property type="component" value="Unassembled WGS sequence"/>
</dbReference>
<gene>
    <name evidence="1" type="ORF">DIZ80_10460</name>
</gene>
<evidence type="ECO:0000313" key="2">
    <source>
        <dbReference type="Proteomes" id="UP000254266"/>
    </source>
</evidence>
<dbReference type="EMBL" id="QFXC01000011">
    <property type="protein sequence ID" value="RDH82693.1"/>
    <property type="molecule type" value="Genomic_DNA"/>
</dbReference>
<dbReference type="AlphaFoldDB" id="A0A370DCU0"/>